<comment type="caution">
    <text evidence="10">The sequence shown here is derived from an EMBL/GenBank/DDBJ whole genome shotgun (WGS) entry which is preliminary data.</text>
</comment>
<feature type="domain" description="HTH merR-type" evidence="9">
    <location>
        <begin position="6"/>
        <end position="69"/>
    </location>
</feature>
<dbReference type="STRING" id="519424.AZF04_18260"/>
<evidence type="ECO:0000259" key="9">
    <source>
        <dbReference type="Pfam" id="PF13411"/>
    </source>
</evidence>
<comment type="function">
    <text evidence="8">Required for the formation of axial filaments and for anchoring the origin regions at the cell poles in sporulating cells, thus ensuring proper chromosome segregation in the prespore. Binds in a dispersed manner throughout the chromosome but preferentially to sites clustered in the origin portion of the chromosome, causing condensation of the chromosome and its remodeling into an elongated, anchored structure.</text>
</comment>
<dbReference type="CDD" id="cd04762">
    <property type="entry name" value="HTH_MerR-trunc"/>
    <property type="match status" value="1"/>
</dbReference>
<keyword evidence="3 8" id="KW-0159">Chromosome partition</keyword>
<sequence length="177" mass="20937">MSPLLKTKEVSERLSVNPTTIQRWVKYFNLPCVTNEHGHYFFTEDQVQWLLDIKHQLNEGKKMREVEITIEGKTCKANLGKKERIATEQYEHKLEQVLDRVLFLEQQLSKKADEVVSYQLLKHRSEIDEMMNMLTRLEQRLEKMERTNAASAESELPLVVGGEPKKRWKNFVQMFTL</sequence>
<keyword evidence="5 8" id="KW-0175">Coiled coil</keyword>
<keyword evidence="4 8" id="KW-0749">Sporulation</keyword>
<dbReference type="InterPro" id="IPR009061">
    <property type="entry name" value="DNA-bd_dom_put_sf"/>
</dbReference>
<gene>
    <name evidence="8" type="primary">racA</name>
    <name evidence="10" type="ORF">AZF04_18260</name>
</gene>
<dbReference type="RefSeq" id="WP_061948135.1">
    <property type="nucleotide sequence ID" value="NZ_LTAO01000011.1"/>
</dbReference>
<evidence type="ECO:0000256" key="4">
    <source>
        <dbReference type="ARBA" id="ARBA00022969"/>
    </source>
</evidence>
<comment type="similarity">
    <text evidence="8">Belongs to the RacA family.</text>
</comment>
<evidence type="ECO:0000256" key="1">
    <source>
        <dbReference type="ARBA" id="ARBA00022490"/>
    </source>
</evidence>
<feature type="coiled-coil region" evidence="8">
    <location>
        <begin position="87"/>
        <end position="154"/>
    </location>
</feature>
<dbReference type="AlphaFoldDB" id="A0A162EHI4"/>
<reference evidence="10" key="1">
    <citation type="submission" date="2016-02" db="EMBL/GenBank/DDBJ databases">
        <title>Genome sequence of Bacillus trypoxylicola KCTC 13244(T).</title>
        <authorList>
            <person name="Jeong H."/>
            <person name="Park S.-H."/>
            <person name="Choi S.-K."/>
        </authorList>
    </citation>
    <scope>NUCLEOTIDE SEQUENCE [LARGE SCALE GENOMIC DNA]</scope>
    <source>
        <strain evidence="10">KCTC 13244</strain>
    </source>
</reference>
<dbReference type="GO" id="GO:0007059">
    <property type="term" value="P:chromosome segregation"/>
    <property type="evidence" value="ECO:0007669"/>
    <property type="project" value="UniProtKB-UniRule"/>
</dbReference>
<evidence type="ECO:0000256" key="5">
    <source>
        <dbReference type="ARBA" id="ARBA00023054"/>
    </source>
</evidence>
<dbReference type="HAMAP" id="MF_01170">
    <property type="entry name" value="RacA"/>
    <property type="match status" value="1"/>
</dbReference>
<keyword evidence="2 8" id="KW-0132">Cell division</keyword>
<organism evidence="10 11">
    <name type="scientific">Alkalihalobacillus trypoxylicola</name>
    <dbReference type="NCBI Taxonomy" id="519424"/>
    <lineage>
        <taxon>Bacteria</taxon>
        <taxon>Bacillati</taxon>
        <taxon>Bacillota</taxon>
        <taxon>Bacilli</taxon>
        <taxon>Bacillales</taxon>
        <taxon>Bacillaceae</taxon>
        <taxon>Alkalihalobacillus</taxon>
    </lineage>
</organism>
<evidence type="ECO:0000313" key="10">
    <source>
        <dbReference type="EMBL" id="KYG32901.1"/>
    </source>
</evidence>
<dbReference type="InterPro" id="IPR023522">
    <property type="entry name" value="Chrosome_anchoring_RacA"/>
</dbReference>
<protein>
    <recommendedName>
        <fullName evidence="8">Chromosome-anchoring protein RacA</fullName>
    </recommendedName>
</protein>
<name>A0A162EHI4_9BACI</name>
<evidence type="ECO:0000256" key="8">
    <source>
        <dbReference type="HAMAP-Rule" id="MF_01170"/>
    </source>
</evidence>
<dbReference type="GO" id="GO:0005737">
    <property type="term" value="C:cytoplasm"/>
    <property type="evidence" value="ECO:0007669"/>
    <property type="project" value="UniProtKB-SubCell"/>
</dbReference>
<dbReference type="Gene3D" id="1.10.1660.10">
    <property type="match status" value="1"/>
</dbReference>
<keyword evidence="1 8" id="KW-0963">Cytoplasm</keyword>
<accession>A0A162EHI4</accession>
<keyword evidence="6 8" id="KW-0238">DNA-binding</keyword>
<dbReference type="SUPFAM" id="SSF46955">
    <property type="entry name" value="Putative DNA-binding domain"/>
    <property type="match status" value="1"/>
</dbReference>
<feature type="DNA-binding region" description="H-T-H motif" evidence="8">
    <location>
        <begin position="7"/>
        <end position="27"/>
    </location>
</feature>
<dbReference type="OrthoDB" id="2991292at2"/>
<evidence type="ECO:0000313" key="11">
    <source>
        <dbReference type="Proteomes" id="UP000075806"/>
    </source>
</evidence>
<dbReference type="Pfam" id="PF13411">
    <property type="entry name" value="MerR_1"/>
    <property type="match status" value="1"/>
</dbReference>
<keyword evidence="7 8" id="KW-0131">Cell cycle</keyword>
<proteinExistence type="inferred from homology"/>
<evidence type="ECO:0000256" key="2">
    <source>
        <dbReference type="ARBA" id="ARBA00022618"/>
    </source>
</evidence>
<dbReference type="GO" id="GO:0003690">
    <property type="term" value="F:double-stranded DNA binding"/>
    <property type="evidence" value="ECO:0007669"/>
    <property type="project" value="UniProtKB-UniRule"/>
</dbReference>
<dbReference type="GO" id="GO:0006355">
    <property type="term" value="P:regulation of DNA-templated transcription"/>
    <property type="evidence" value="ECO:0007669"/>
    <property type="project" value="InterPro"/>
</dbReference>
<evidence type="ECO:0000256" key="7">
    <source>
        <dbReference type="ARBA" id="ARBA00023306"/>
    </source>
</evidence>
<dbReference type="NCBIfam" id="NF009647">
    <property type="entry name" value="PRK13182.1-2"/>
    <property type="match status" value="1"/>
</dbReference>
<dbReference type="GO" id="GO:0030435">
    <property type="term" value="P:sporulation resulting in formation of a cellular spore"/>
    <property type="evidence" value="ECO:0007669"/>
    <property type="project" value="UniProtKB-UniRule"/>
</dbReference>
<dbReference type="EMBL" id="LTAO01000011">
    <property type="protein sequence ID" value="KYG32901.1"/>
    <property type="molecule type" value="Genomic_DNA"/>
</dbReference>
<evidence type="ECO:0000256" key="3">
    <source>
        <dbReference type="ARBA" id="ARBA00022829"/>
    </source>
</evidence>
<keyword evidence="11" id="KW-1185">Reference proteome</keyword>
<dbReference type="Proteomes" id="UP000075806">
    <property type="component" value="Unassembled WGS sequence"/>
</dbReference>
<dbReference type="GO" id="GO:0030261">
    <property type="term" value="P:chromosome condensation"/>
    <property type="evidence" value="ECO:0007669"/>
    <property type="project" value="UniProtKB-UniRule"/>
</dbReference>
<evidence type="ECO:0000256" key="6">
    <source>
        <dbReference type="ARBA" id="ARBA00023125"/>
    </source>
</evidence>
<comment type="subcellular location">
    <subcellularLocation>
        <location evidence="8">Cytoplasm</location>
    </subcellularLocation>
    <text evidence="8">Localizes to cell poles and nucleoid.</text>
</comment>
<dbReference type="InterPro" id="IPR000551">
    <property type="entry name" value="MerR-type_HTH_dom"/>
</dbReference>
<dbReference type="GO" id="GO:0008356">
    <property type="term" value="P:asymmetric cell division"/>
    <property type="evidence" value="ECO:0007669"/>
    <property type="project" value="UniProtKB-UniRule"/>
</dbReference>